<dbReference type="SUPFAM" id="SSF50156">
    <property type="entry name" value="PDZ domain-like"/>
    <property type="match status" value="1"/>
</dbReference>
<dbReference type="Gene3D" id="2.30.42.10">
    <property type="match status" value="1"/>
</dbReference>
<reference evidence="3" key="1">
    <citation type="journal article" date="2020" name="mSystems">
        <title>Genome- and Community-Level Interaction Insights into Carbon Utilization and Element Cycling Functions of Hydrothermarchaeota in Hydrothermal Sediment.</title>
        <authorList>
            <person name="Zhou Z."/>
            <person name="Liu Y."/>
            <person name="Xu W."/>
            <person name="Pan J."/>
            <person name="Luo Z.H."/>
            <person name="Li M."/>
        </authorList>
    </citation>
    <scope>NUCLEOTIDE SEQUENCE [LARGE SCALE GENOMIC DNA]</scope>
    <source>
        <strain evidence="3">SpSt-1182</strain>
    </source>
</reference>
<keyword evidence="1" id="KW-0175">Coiled coil</keyword>
<proteinExistence type="predicted"/>
<dbReference type="PROSITE" id="PS50106">
    <property type="entry name" value="PDZ"/>
    <property type="match status" value="1"/>
</dbReference>
<protein>
    <submittedName>
        <fullName evidence="3">PDZ domain-containing protein</fullName>
    </submittedName>
</protein>
<gene>
    <name evidence="3" type="ORF">ENN51_07410</name>
</gene>
<dbReference type="AlphaFoldDB" id="A0A7V0T771"/>
<evidence type="ECO:0000259" key="2">
    <source>
        <dbReference type="PROSITE" id="PS50106"/>
    </source>
</evidence>
<feature type="coiled-coil region" evidence="1">
    <location>
        <begin position="116"/>
        <end position="154"/>
    </location>
</feature>
<sequence>MSSRGVLIGDVADGSPAARAGMLKGDLILSLDGNDVSDGSVLRRLVHDRPGYPVKLAVMRRGDTLELSPVLESRLRPDRMLWRGLSGDAVRLAGRALRRVGDGQIPEQVRVRILGPDEQLEDIEDLRNRLDELRAQLHRELAELRREFRSGAEE</sequence>
<evidence type="ECO:0000313" key="3">
    <source>
        <dbReference type="EMBL" id="HDR00091.1"/>
    </source>
</evidence>
<dbReference type="Pfam" id="PF13180">
    <property type="entry name" value="PDZ_2"/>
    <property type="match status" value="1"/>
</dbReference>
<name>A0A7V0T771_UNCW3</name>
<comment type="caution">
    <text evidence="3">The sequence shown here is derived from an EMBL/GenBank/DDBJ whole genome shotgun (WGS) entry which is preliminary data.</text>
</comment>
<dbReference type="Proteomes" id="UP000885672">
    <property type="component" value="Unassembled WGS sequence"/>
</dbReference>
<dbReference type="InterPro" id="IPR036034">
    <property type="entry name" value="PDZ_sf"/>
</dbReference>
<dbReference type="SMART" id="SM00228">
    <property type="entry name" value="PDZ"/>
    <property type="match status" value="1"/>
</dbReference>
<feature type="domain" description="PDZ" evidence="2">
    <location>
        <begin position="1"/>
        <end position="49"/>
    </location>
</feature>
<evidence type="ECO:0000256" key="1">
    <source>
        <dbReference type="SAM" id="Coils"/>
    </source>
</evidence>
<organism evidence="3">
    <name type="scientific">candidate division WOR-3 bacterium</name>
    <dbReference type="NCBI Taxonomy" id="2052148"/>
    <lineage>
        <taxon>Bacteria</taxon>
        <taxon>Bacteria division WOR-3</taxon>
    </lineage>
</organism>
<dbReference type="InterPro" id="IPR001478">
    <property type="entry name" value="PDZ"/>
</dbReference>
<accession>A0A7V0T771</accession>
<dbReference type="EMBL" id="DSBX01000274">
    <property type="protein sequence ID" value="HDR00091.1"/>
    <property type="molecule type" value="Genomic_DNA"/>
</dbReference>